<feature type="compositionally biased region" description="Basic and acidic residues" evidence="1">
    <location>
        <begin position="96"/>
        <end position="111"/>
    </location>
</feature>
<dbReference type="PANTHER" id="PTHR45786:SF74">
    <property type="entry name" value="ATP-DEPENDENT DNA HELICASE"/>
    <property type="match status" value="1"/>
</dbReference>
<organism evidence="2 3">
    <name type="scientific">Artemisia annua</name>
    <name type="common">Sweet wormwood</name>
    <dbReference type="NCBI Taxonomy" id="35608"/>
    <lineage>
        <taxon>Eukaryota</taxon>
        <taxon>Viridiplantae</taxon>
        <taxon>Streptophyta</taxon>
        <taxon>Embryophyta</taxon>
        <taxon>Tracheophyta</taxon>
        <taxon>Spermatophyta</taxon>
        <taxon>Magnoliopsida</taxon>
        <taxon>eudicotyledons</taxon>
        <taxon>Gunneridae</taxon>
        <taxon>Pentapetalae</taxon>
        <taxon>asterids</taxon>
        <taxon>campanulids</taxon>
        <taxon>Asterales</taxon>
        <taxon>Asteraceae</taxon>
        <taxon>Asteroideae</taxon>
        <taxon>Anthemideae</taxon>
        <taxon>Artemisiinae</taxon>
        <taxon>Artemisia</taxon>
    </lineage>
</organism>
<evidence type="ECO:0000256" key="1">
    <source>
        <dbReference type="SAM" id="MobiDB-lite"/>
    </source>
</evidence>
<proteinExistence type="predicted"/>
<feature type="region of interest" description="Disordered" evidence="1">
    <location>
        <begin position="83"/>
        <end position="136"/>
    </location>
</feature>
<comment type="caution">
    <text evidence="2">The sequence shown here is derived from an EMBL/GenBank/DDBJ whole genome shotgun (WGS) entry which is preliminary data.</text>
</comment>
<dbReference type="EMBL" id="PKPP01006223">
    <property type="protein sequence ID" value="PWA57253.1"/>
    <property type="molecule type" value="Genomic_DNA"/>
</dbReference>
<feature type="compositionally biased region" description="Basic and acidic residues" evidence="1">
    <location>
        <begin position="124"/>
        <end position="136"/>
    </location>
</feature>
<name>A0A2U1M7M2_ARTAN</name>
<evidence type="ECO:0000313" key="2">
    <source>
        <dbReference type="EMBL" id="PWA57253.1"/>
    </source>
</evidence>
<gene>
    <name evidence="2" type="ORF">CTI12_AA410420</name>
</gene>
<protein>
    <submittedName>
        <fullName evidence="2">Uncharacterized protein</fullName>
    </submittedName>
</protein>
<keyword evidence="3" id="KW-1185">Reference proteome</keyword>
<dbReference type="OrthoDB" id="1900198at2759"/>
<accession>A0A2U1M7M2</accession>
<dbReference type="Proteomes" id="UP000245207">
    <property type="component" value="Unassembled WGS sequence"/>
</dbReference>
<dbReference type="AlphaFoldDB" id="A0A2U1M7M2"/>
<sequence>MGWPREQLAGHRSHTSHPKYHLCCGDGRIFMEPEVDPPEYIKDLLANNTFMQNIRAYNQMFAMTSFGAKIDNTVNQRRGSYVFKVSGTPPTSPTKIDQDASKNKSDEDNKSKTAKRALFQDEPSDAKKQKELDPLK</sequence>
<reference evidence="2 3" key="1">
    <citation type="journal article" date="2018" name="Mol. Plant">
        <title>The genome of Artemisia annua provides insight into the evolution of Asteraceae family and artemisinin biosynthesis.</title>
        <authorList>
            <person name="Shen Q."/>
            <person name="Zhang L."/>
            <person name="Liao Z."/>
            <person name="Wang S."/>
            <person name="Yan T."/>
            <person name="Shi P."/>
            <person name="Liu M."/>
            <person name="Fu X."/>
            <person name="Pan Q."/>
            <person name="Wang Y."/>
            <person name="Lv Z."/>
            <person name="Lu X."/>
            <person name="Zhang F."/>
            <person name="Jiang W."/>
            <person name="Ma Y."/>
            <person name="Chen M."/>
            <person name="Hao X."/>
            <person name="Li L."/>
            <person name="Tang Y."/>
            <person name="Lv G."/>
            <person name="Zhou Y."/>
            <person name="Sun X."/>
            <person name="Brodelius P.E."/>
            <person name="Rose J.K.C."/>
            <person name="Tang K."/>
        </authorList>
    </citation>
    <scope>NUCLEOTIDE SEQUENCE [LARGE SCALE GENOMIC DNA]</scope>
    <source>
        <strain evidence="3">cv. Huhao1</strain>
        <tissue evidence="2">Leaf</tissue>
    </source>
</reference>
<dbReference type="STRING" id="35608.A0A2U1M7M2"/>
<evidence type="ECO:0000313" key="3">
    <source>
        <dbReference type="Proteomes" id="UP000245207"/>
    </source>
</evidence>
<dbReference type="PANTHER" id="PTHR45786">
    <property type="entry name" value="DNA BINDING PROTEIN-LIKE"/>
    <property type="match status" value="1"/>
</dbReference>